<name>A0A521AZB5_SACCC</name>
<dbReference type="Pfam" id="PF03334">
    <property type="entry name" value="PhaG_MnhG_YufB"/>
    <property type="match status" value="1"/>
</dbReference>
<organism evidence="2 3">
    <name type="scientific">Saccharicrinis carchari</name>
    <dbReference type="NCBI Taxonomy" id="1168039"/>
    <lineage>
        <taxon>Bacteria</taxon>
        <taxon>Pseudomonadati</taxon>
        <taxon>Bacteroidota</taxon>
        <taxon>Bacteroidia</taxon>
        <taxon>Marinilabiliales</taxon>
        <taxon>Marinilabiliaceae</taxon>
        <taxon>Saccharicrinis</taxon>
    </lineage>
</organism>
<protein>
    <submittedName>
        <fullName evidence="2">Monovalent cation/proton antiporter, MnhG/PhaG subunit</fullName>
    </submittedName>
</protein>
<dbReference type="RefSeq" id="WP_142531901.1">
    <property type="nucleotide sequence ID" value="NZ_FXTB01000001.1"/>
</dbReference>
<evidence type="ECO:0000313" key="3">
    <source>
        <dbReference type="Proteomes" id="UP000319040"/>
    </source>
</evidence>
<dbReference type="Proteomes" id="UP000319040">
    <property type="component" value="Unassembled WGS sequence"/>
</dbReference>
<feature type="transmembrane region" description="Helical" evidence="1">
    <location>
        <begin position="6"/>
        <end position="25"/>
    </location>
</feature>
<proteinExistence type="predicted"/>
<sequence>MVDIILVTLIFLGSAFILLAAIGLIRFNDLYSRLHATTKATSFGLLLLIIGVGLFFNTGTVWLKALMVIVFIYLTAPLAAHSIAKSDKTKDL</sequence>
<gene>
    <name evidence="2" type="ORF">SAMN06265379_101540</name>
</gene>
<reference evidence="2 3" key="1">
    <citation type="submission" date="2017-05" db="EMBL/GenBank/DDBJ databases">
        <authorList>
            <person name="Varghese N."/>
            <person name="Submissions S."/>
        </authorList>
    </citation>
    <scope>NUCLEOTIDE SEQUENCE [LARGE SCALE GENOMIC DNA]</scope>
    <source>
        <strain evidence="2 3">DSM 27040</strain>
    </source>
</reference>
<dbReference type="NCBIfam" id="TIGR01300">
    <property type="entry name" value="CPA3_mnhG_phaG"/>
    <property type="match status" value="1"/>
</dbReference>
<accession>A0A521AZB5</accession>
<dbReference type="GO" id="GO:0015385">
    <property type="term" value="F:sodium:proton antiporter activity"/>
    <property type="evidence" value="ECO:0007669"/>
    <property type="project" value="TreeGrafter"/>
</dbReference>
<keyword evidence="3" id="KW-1185">Reference proteome</keyword>
<dbReference type="PANTHER" id="PTHR34703:SF1">
    <property type="entry name" value="ANTIPORTER SUBUNIT MNHG2-RELATED"/>
    <property type="match status" value="1"/>
</dbReference>
<dbReference type="InterPro" id="IPR005133">
    <property type="entry name" value="PhaG_MnhG_YufB"/>
</dbReference>
<dbReference type="AlphaFoldDB" id="A0A521AZB5"/>
<keyword evidence="1" id="KW-0812">Transmembrane</keyword>
<feature type="transmembrane region" description="Helical" evidence="1">
    <location>
        <begin position="62"/>
        <end position="80"/>
    </location>
</feature>
<dbReference type="EMBL" id="FXTB01000001">
    <property type="protein sequence ID" value="SMO40145.1"/>
    <property type="molecule type" value="Genomic_DNA"/>
</dbReference>
<feature type="transmembrane region" description="Helical" evidence="1">
    <location>
        <begin position="37"/>
        <end position="56"/>
    </location>
</feature>
<keyword evidence="1" id="KW-0472">Membrane</keyword>
<evidence type="ECO:0000313" key="2">
    <source>
        <dbReference type="EMBL" id="SMO40145.1"/>
    </source>
</evidence>
<dbReference type="OrthoDB" id="9806575at2"/>
<evidence type="ECO:0000256" key="1">
    <source>
        <dbReference type="SAM" id="Phobius"/>
    </source>
</evidence>
<keyword evidence="1" id="KW-1133">Transmembrane helix</keyword>
<dbReference type="PANTHER" id="PTHR34703">
    <property type="entry name" value="ANTIPORTER SUBUNIT MNHG2-RELATED"/>
    <property type="match status" value="1"/>
</dbReference>